<keyword evidence="2" id="KW-1185">Reference proteome</keyword>
<reference evidence="1 2" key="1">
    <citation type="submission" date="2019-02" db="EMBL/GenBank/DDBJ databases">
        <title>Pedobacter sp. RP-3-8 sp. nov., isolated from Arctic soil.</title>
        <authorList>
            <person name="Dahal R.H."/>
        </authorList>
    </citation>
    <scope>NUCLEOTIDE SEQUENCE [LARGE SCALE GENOMIC DNA]</scope>
    <source>
        <strain evidence="1 2">RP-3-8</strain>
    </source>
</reference>
<accession>A0A4R0N4F9</accession>
<evidence type="ECO:0000313" key="2">
    <source>
        <dbReference type="Proteomes" id="UP000291117"/>
    </source>
</evidence>
<gene>
    <name evidence="1" type="ORF">EZ444_18055</name>
</gene>
<dbReference type="SUPFAM" id="SSF52266">
    <property type="entry name" value="SGNH hydrolase"/>
    <property type="match status" value="1"/>
</dbReference>
<comment type="caution">
    <text evidence="1">The sequence shown here is derived from an EMBL/GenBank/DDBJ whole genome shotgun (WGS) entry which is preliminary data.</text>
</comment>
<proteinExistence type="predicted"/>
<name>A0A4R0N4F9_9SPHI</name>
<dbReference type="EMBL" id="SJSM01000012">
    <property type="protein sequence ID" value="TCC93164.1"/>
    <property type="molecule type" value="Genomic_DNA"/>
</dbReference>
<keyword evidence="1" id="KW-0378">Hydrolase</keyword>
<dbReference type="AlphaFoldDB" id="A0A4R0N4F9"/>
<dbReference type="CDD" id="cd00229">
    <property type="entry name" value="SGNH_hydrolase"/>
    <property type="match status" value="1"/>
</dbReference>
<evidence type="ECO:0000313" key="1">
    <source>
        <dbReference type="EMBL" id="TCC93164.1"/>
    </source>
</evidence>
<dbReference type="Pfam" id="PF00657">
    <property type="entry name" value="Lipase_GDSL"/>
    <property type="match status" value="1"/>
</dbReference>
<sequence length="229" mass="26355">MKYKSISAICLLVVMLLAFKAPVKFKLFVLGDSISLQYGPFLEQNLKEKFIYQRKIGGPEAFKNLDIPNGANGGDSKMVLNYLRLKENDKSFNPDVMLLNCGLHDIKRDKDTKVIAVDSVTYRKNLIEIYKILNKKKINLIWVSSTDVVDAIHAKNKNFYRFETDLLQYNEIARQVFESFKVPIIDLYSYTKNLGGNRFVDHVHYNVETQSLQAGYIAGFLSSYVQFKK</sequence>
<dbReference type="InterPro" id="IPR036514">
    <property type="entry name" value="SGNH_hydro_sf"/>
</dbReference>
<dbReference type="OrthoDB" id="1953620at2"/>
<dbReference type="Proteomes" id="UP000291117">
    <property type="component" value="Unassembled WGS sequence"/>
</dbReference>
<dbReference type="RefSeq" id="WP_131610537.1">
    <property type="nucleotide sequence ID" value="NZ_SJSM01000012.1"/>
</dbReference>
<dbReference type="InterPro" id="IPR001087">
    <property type="entry name" value="GDSL"/>
</dbReference>
<dbReference type="GO" id="GO:0016788">
    <property type="term" value="F:hydrolase activity, acting on ester bonds"/>
    <property type="evidence" value="ECO:0007669"/>
    <property type="project" value="InterPro"/>
</dbReference>
<protein>
    <submittedName>
        <fullName evidence="1">SGNH/GDSL hydrolase family protein</fullName>
    </submittedName>
</protein>
<organism evidence="1 2">
    <name type="scientific">Pedobacter hiemivivus</name>
    <dbReference type="NCBI Taxonomy" id="2530454"/>
    <lineage>
        <taxon>Bacteria</taxon>
        <taxon>Pseudomonadati</taxon>
        <taxon>Bacteroidota</taxon>
        <taxon>Sphingobacteriia</taxon>
        <taxon>Sphingobacteriales</taxon>
        <taxon>Sphingobacteriaceae</taxon>
        <taxon>Pedobacter</taxon>
    </lineage>
</organism>
<dbReference type="Gene3D" id="3.40.50.1110">
    <property type="entry name" value="SGNH hydrolase"/>
    <property type="match status" value="1"/>
</dbReference>